<reference evidence="3" key="1">
    <citation type="submission" date="2022-11" db="EMBL/GenBank/DDBJ databases">
        <title>Centuries of genome instability and evolution in soft-shell clam transmissible cancer (bioRxiv).</title>
        <authorList>
            <person name="Hart S.F.M."/>
            <person name="Yonemitsu M.A."/>
            <person name="Giersch R.M."/>
            <person name="Beal B.F."/>
            <person name="Arriagada G."/>
            <person name="Davis B.W."/>
            <person name="Ostrander E.A."/>
            <person name="Goff S.P."/>
            <person name="Metzger M.J."/>
        </authorList>
    </citation>
    <scope>NUCLEOTIDE SEQUENCE</scope>
    <source>
        <strain evidence="3">MELC-2E11</strain>
        <tissue evidence="3">Siphon/mantle</tissue>
    </source>
</reference>
<feature type="transmembrane region" description="Helical" evidence="2">
    <location>
        <begin position="187"/>
        <end position="205"/>
    </location>
</feature>
<proteinExistence type="predicted"/>
<name>A0ABY7DZC2_MYAAR</name>
<keyword evidence="4" id="KW-1185">Reference proteome</keyword>
<feature type="region of interest" description="Disordered" evidence="1">
    <location>
        <begin position="146"/>
        <end position="182"/>
    </location>
</feature>
<dbReference type="EMBL" id="CP111015">
    <property type="protein sequence ID" value="WAR02865.1"/>
    <property type="molecule type" value="Genomic_DNA"/>
</dbReference>
<keyword evidence="2" id="KW-1133">Transmembrane helix</keyword>
<keyword evidence="2" id="KW-0472">Membrane</keyword>
<accession>A0ABY7DZC2</accession>
<feature type="compositionally biased region" description="Polar residues" evidence="1">
    <location>
        <begin position="167"/>
        <end position="178"/>
    </location>
</feature>
<protein>
    <submittedName>
        <fullName evidence="3">Uncharacterized protein</fullName>
    </submittedName>
</protein>
<evidence type="ECO:0000256" key="2">
    <source>
        <dbReference type="SAM" id="Phobius"/>
    </source>
</evidence>
<evidence type="ECO:0000313" key="3">
    <source>
        <dbReference type="EMBL" id="WAR02865.1"/>
    </source>
</evidence>
<dbReference type="Proteomes" id="UP001164746">
    <property type="component" value="Chromosome 4"/>
</dbReference>
<evidence type="ECO:0000313" key="4">
    <source>
        <dbReference type="Proteomes" id="UP001164746"/>
    </source>
</evidence>
<organism evidence="3 4">
    <name type="scientific">Mya arenaria</name>
    <name type="common">Soft-shell clam</name>
    <dbReference type="NCBI Taxonomy" id="6604"/>
    <lineage>
        <taxon>Eukaryota</taxon>
        <taxon>Metazoa</taxon>
        <taxon>Spiralia</taxon>
        <taxon>Lophotrochozoa</taxon>
        <taxon>Mollusca</taxon>
        <taxon>Bivalvia</taxon>
        <taxon>Autobranchia</taxon>
        <taxon>Heteroconchia</taxon>
        <taxon>Euheterodonta</taxon>
        <taxon>Imparidentia</taxon>
        <taxon>Neoheterodontei</taxon>
        <taxon>Myida</taxon>
        <taxon>Myoidea</taxon>
        <taxon>Myidae</taxon>
        <taxon>Mya</taxon>
    </lineage>
</organism>
<gene>
    <name evidence="3" type="ORF">MAR_009423</name>
</gene>
<evidence type="ECO:0000256" key="1">
    <source>
        <dbReference type="SAM" id="MobiDB-lite"/>
    </source>
</evidence>
<keyword evidence="2" id="KW-0812">Transmembrane</keyword>
<sequence length="206" mass="22734">MQSKSINAQGRRMVASSVLLSKRAAQHVEMGRRTAVQDLTVLLGIVLTVTAASAACAVKCEKAAYWTECGEFEENINMSKDQLHVTEACGNASTFYKCVRDVAPMCLEEAINTHVHLMAAPWSCFIPQTEYLEYQRIAQRACDPKGQHAQVNGKPTVYSEDGETKNRSVSLQHNGTRNSSERTHTRCGSVVALVLIITTFMVLQHC</sequence>